<feature type="transmembrane region" description="Helical" evidence="6">
    <location>
        <begin position="467"/>
        <end position="487"/>
    </location>
</feature>
<gene>
    <name evidence="8" type="ORF">GCM10007392_37910</name>
</gene>
<evidence type="ECO:0000256" key="5">
    <source>
        <dbReference type="ARBA" id="ARBA00023136"/>
    </source>
</evidence>
<name>A0A918KMF4_9GAMM</name>
<proteinExistence type="predicted"/>
<evidence type="ECO:0000256" key="1">
    <source>
        <dbReference type="ARBA" id="ARBA00004651"/>
    </source>
</evidence>
<evidence type="ECO:0000256" key="2">
    <source>
        <dbReference type="ARBA" id="ARBA00022475"/>
    </source>
</evidence>
<evidence type="ECO:0000313" key="8">
    <source>
        <dbReference type="EMBL" id="GGX66600.1"/>
    </source>
</evidence>
<dbReference type="Proteomes" id="UP000626148">
    <property type="component" value="Unassembled WGS sequence"/>
</dbReference>
<feature type="transmembrane region" description="Helical" evidence="6">
    <location>
        <begin position="394"/>
        <end position="411"/>
    </location>
</feature>
<keyword evidence="3 6" id="KW-0812">Transmembrane</keyword>
<comment type="caution">
    <text evidence="8">The sequence shown here is derived from an EMBL/GenBank/DDBJ whole genome shotgun (WGS) entry which is preliminary data.</text>
</comment>
<feature type="transmembrane region" description="Helical" evidence="6">
    <location>
        <begin position="349"/>
        <end position="368"/>
    </location>
</feature>
<dbReference type="InterPro" id="IPR003838">
    <property type="entry name" value="ABC3_permease_C"/>
</dbReference>
<feature type="transmembrane region" description="Helical" evidence="6">
    <location>
        <begin position="417"/>
        <end position="446"/>
    </location>
</feature>
<protein>
    <submittedName>
        <fullName evidence="8">ABC transporter permease</fullName>
    </submittedName>
</protein>
<feature type="transmembrane region" description="Helical" evidence="6">
    <location>
        <begin position="794"/>
        <end position="817"/>
    </location>
</feature>
<evidence type="ECO:0000256" key="6">
    <source>
        <dbReference type="SAM" id="Phobius"/>
    </source>
</evidence>
<keyword evidence="2" id="KW-1003">Cell membrane</keyword>
<feature type="transmembrane region" description="Helical" evidence="6">
    <location>
        <begin position="248"/>
        <end position="271"/>
    </location>
</feature>
<feature type="domain" description="ABC3 transporter permease C-terminal" evidence="7">
    <location>
        <begin position="250"/>
        <end position="367"/>
    </location>
</feature>
<evidence type="ECO:0000259" key="7">
    <source>
        <dbReference type="Pfam" id="PF02687"/>
    </source>
</evidence>
<dbReference type="PANTHER" id="PTHR30287:SF2">
    <property type="entry name" value="BLL1001 PROTEIN"/>
    <property type="match status" value="1"/>
</dbReference>
<reference evidence="8" key="2">
    <citation type="submission" date="2020-09" db="EMBL/GenBank/DDBJ databases">
        <authorList>
            <person name="Sun Q."/>
            <person name="Kim S."/>
        </authorList>
    </citation>
    <scope>NUCLEOTIDE SEQUENCE</scope>
    <source>
        <strain evidence="8">KCTC 22169</strain>
    </source>
</reference>
<sequence>MSGLASLRRLMWVGLTLLSHYRRHPAQTAFLIIGLVTGVGIWSAVQIINSHARASYAEADQVLGAQASHWVRASDGGGVDPDAYIQLRRAGFTQLYPVIETRVATDAGEPLWLIATDLLALPRSEGSIDASGAGWLAMIQPPYQTWYPPELAESLGVAPGDTLTLSDGRTLPPAVPQSQQQQGRRLFMDIGAALDVLDRDRFSYLAAAGLDADTARELEAALPSGLRLEPNRQRLDLNQLTESLHTNLTAMSLLSFAVGLFIVFNAVRYALLSRSPTFHTLRELGASGRQLSFAILLETGVWSLIGTGLGLAVGFGLSQVLLPPLAATLQSLYGAVVGADILLRPSTWLLAWGITLAGLVFALAMPLWQESRQSVRAARDLSDRWVRDRTARRRLAWVGLILALAAGAVYSQMTTVLVGFVVLGLALFAAAFCLPVVLGAVLGWTLRALPEKAWQLRWAFSDGGAQLPTLRIAMMALLLALTANLGVETLVGSFRTALTDWLDQRLAADLYLQRDSLTREELNLPADADWLAASHQRVGLDIRWRGRPTEVRGLEPEAPDSRALPLADSSNELSLWYVWDTDNPVILANEQVRHLAGVESGQTITLSTGLGDRSFEIVGFVHDYGNPYYQFYLPRGEVERLWPGRAEPQGLALWLSDRPDAEASAEAALLAAGAQAGDWIRQAQIKTVSLRIFDRTFAITAAMNGLTLGVAGLALLTALLAIHQQRLPDYAHWRSLGVRYREMGRVLTLPLAVIVLLTWLASMPLGALLSWLLIHDLNVLAFGWTMALDWDWAPAIRLGLLTAGVVAAALAVSLWRLHRQLPEALRRLGGQS</sequence>
<dbReference type="PANTHER" id="PTHR30287">
    <property type="entry name" value="MEMBRANE COMPONENT OF PREDICTED ABC SUPERFAMILY METABOLITE UPTAKE TRANSPORTER"/>
    <property type="match status" value="1"/>
</dbReference>
<dbReference type="GO" id="GO:0005886">
    <property type="term" value="C:plasma membrane"/>
    <property type="evidence" value="ECO:0007669"/>
    <property type="project" value="UniProtKB-SubCell"/>
</dbReference>
<evidence type="ECO:0000256" key="3">
    <source>
        <dbReference type="ARBA" id="ARBA00022692"/>
    </source>
</evidence>
<dbReference type="Pfam" id="PF02687">
    <property type="entry name" value="FtsX"/>
    <property type="match status" value="2"/>
</dbReference>
<feature type="domain" description="ABC3 transporter permease C-terminal" evidence="7">
    <location>
        <begin position="704"/>
        <end position="819"/>
    </location>
</feature>
<comment type="subcellular location">
    <subcellularLocation>
        <location evidence="1">Cell membrane</location>
        <topology evidence="1">Multi-pass membrane protein</topology>
    </subcellularLocation>
</comment>
<evidence type="ECO:0000256" key="4">
    <source>
        <dbReference type="ARBA" id="ARBA00022989"/>
    </source>
</evidence>
<accession>A0A918KMF4</accession>
<organism evidence="8 9">
    <name type="scientific">Saccharospirillum salsuginis</name>
    <dbReference type="NCBI Taxonomy" id="418750"/>
    <lineage>
        <taxon>Bacteria</taxon>
        <taxon>Pseudomonadati</taxon>
        <taxon>Pseudomonadota</taxon>
        <taxon>Gammaproteobacteria</taxon>
        <taxon>Oceanospirillales</taxon>
        <taxon>Saccharospirillaceae</taxon>
        <taxon>Saccharospirillum</taxon>
    </lineage>
</organism>
<keyword evidence="9" id="KW-1185">Reference proteome</keyword>
<keyword evidence="4 6" id="KW-1133">Transmembrane helix</keyword>
<feature type="transmembrane region" description="Helical" evidence="6">
    <location>
        <begin position="291"/>
        <end position="313"/>
    </location>
</feature>
<evidence type="ECO:0000313" key="9">
    <source>
        <dbReference type="Proteomes" id="UP000626148"/>
    </source>
</evidence>
<feature type="transmembrane region" description="Helical" evidence="6">
    <location>
        <begin position="743"/>
        <end position="774"/>
    </location>
</feature>
<dbReference type="RefSeq" id="WP_189611665.1">
    <property type="nucleotide sequence ID" value="NZ_BMXR01000010.1"/>
</dbReference>
<dbReference type="AlphaFoldDB" id="A0A918KMF4"/>
<dbReference type="EMBL" id="BMXR01000010">
    <property type="protein sequence ID" value="GGX66600.1"/>
    <property type="molecule type" value="Genomic_DNA"/>
</dbReference>
<keyword evidence="5 6" id="KW-0472">Membrane</keyword>
<reference evidence="8" key="1">
    <citation type="journal article" date="2014" name="Int. J. Syst. Evol. Microbiol.">
        <title>Complete genome sequence of Corynebacterium casei LMG S-19264T (=DSM 44701T), isolated from a smear-ripened cheese.</title>
        <authorList>
            <consortium name="US DOE Joint Genome Institute (JGI-PGF)"/>
            <person name="Walter F."/>
            <person name="Albersmeier A."/>
            <person name="Kalinowski J."/>
            <person name="Ruckert C."/>
        </authorList>
    </citation>
    <scope>NUCLEOTIDE SEQUENCE</scope>
    <source>
        <strain evidence="8">KCTC 22169</strain>
    </source>
</reference>
<dbReference type="InterPro" id="IPR038766">
    <property type="entry name" value="Membrane_comp_ABC_pdt"/>
</dbReference>
<feature type="transmembrane region" description="Helical" evidence="6">
    <location>
        <begin position="697"/>
        <end position="722"/>
    </location>
</feature>